<dbReference type="InterPro" id="IPR001714">
    <property type="entry name" value="Pept_M24_MAP"/>
</dbReference>
<feature type="binding site" evidence="6">
    <location>
        <position position="77"/>
    </location>
    <ligand>
        <name>substrate</name>
    </ligand>
</feature>
<dbReference type="PANTHER" id="PTHR43330">
    <property type="entry name" value="METHIONINE AMINOPEPTIDASE"/>
    <property type="match status" value="1"/>
</dbReference>
<evidence type="ECO:0000259" key="8">
    <source>
        <dbReference type="Pfam" id="PF00557"/>
    </source>
</evidence>
<dbReference type="Proteomes" id="UP000183077">
    <property type="component" value="Unassembled WGS sequence"/>
</dbReference>
<dbReference type="GO" id="GO:0005829">
    <property type="term" value="C:cytosol"/>
    <property type="evidence" value="ECO:0007669"/>
    <property type="project" value="TreeGrafter"/>
</dbReference>
<comment type="cofactor">
    <cofactor evidence="6">
        <name>Co(2+)</name>
        <dbReference type="ChEBI" id="CHEBI:48828"/>
    </cofactor>
    <cofactor evidence="6">
        <name>Zn(2+)</name>
        <dbReference type="ChEBI" id="CHEBI:29105"/>
    </cofactor>
    <cofactor evidence="6">
        <name>Mn(2+)</name>
        <dbReference type="ChEBI" id="CHEBI:29035"/>
    </cofactor>
    <cofactor evidence="6">
        <name>Fe(2+)</name>
        <dbReference type="ChEBI" id="CHEBI:29033"/>
    </cofactor>
    <text evidence="6">Binds 2 divalent metal cations per subunit. Has a high-affinity and a low affinity metal-binding site. The true nature of the physiological cofactor is under debate. The enzyme is active with cobalt, zinc, manganese or divalent iron ions. Most likely, methionine aminopeptidases function as mononuclear Fe(2+)-metalloproteases under physiological conditions, and the catalytically relevant metal-binding site has been assigned to the histidine-containing high-affinity site.</text>
</comment>
<reference evidence="9 11" key="1">
    <citation type="submission" date="2016-01" db="EMBL/GenBank/DDBJ databases">
        <title>Whole genome sequencing of Myroides marinus L41.</title>
        <authorList>
            <person name="Hong K.W."/>
        </authorList>
    </citation>
    <scope>NUCLEOTIDE SEQUENCE [LARGE SCALE GENOMIC DNA]</scope>
    <source>
        <strain evidence="9 11">L41</strain>
    </source>
</reference>
<dbReference type="Proteomes" id="UP000076630">
    <property type="component" value="Unassembled WGS sequence"/>
</dbReference>
<reference evidence="10 12" key="2">
    <citation type="submission" date="2016-10" db="EMBL/GenBank/DDBJ databases">
        <authorList>
            <person name="de Groot N.N."/>
        </authorList>
    </citation>
    <scope>NUCLEOTIDE SEQUENCE [LARGE SCALE GENOMIC DNA]</scope>
    <source>
        <strain evidence="10 12">DSM 23048</strain>
    </source>
</reference>
<dbReference type="InterPro" id="IPR036005">
    <property type="entry name" value="Creatinase/aminopeptidase-like"/>
</dbReference>
<feature type="binding site" evidence="6">
    <location>
        <position position="175"/>
    </location>
    <ligand>
        <name>substrate</name>
    </ligand>
</feature>
<keyword evidence="11" id="KW-1185">Reference proteome</keyword>
<dbReference type="GO" id="GO:0004239">
    <property type="term" value="F:initiator methionyl aminopeptidase activity"/>
    <property type="evidence" value="ECO:0007669"/>
    <property type="project" value="UniProtKB-UniRule"/>
</dbReference>
<evidence type="ECO:0000256" key="1">
    <source>
        <dbReference type="ARBA" id="ARBA00002521"/>
    </source>
</evidence>
<feature type="domain" description="Peptidase M24" evidence="8">
    <location>
        <begin position="11"/>
        <end position="236"/>
    </location>
</feature>
<organism evidence="9 11">
    <name type="scientific">Myroides marinus</name>
    <dbReference type="NCBI Taxonomy" id="703342"/>
    <lineage>
        <taxon>Bacteria</taxon>
        <taxon>Pseudomonadati</taxon>
        <taxon>Bacteroidota</taxon>
        <taxon>Flavobacteriia</taxon>
        <taxon>Flavobacteriales</taxon>
        <taxon>Flavobacteriaceae</taxon>
        <taxon>Myroides</taxon>
    </lineage>
</organism>
<feature type="binding site" evidence="6">
    <location>
        <position position="232"/>
    </location>
    <ligand>
        <name>a divalent metal cation</name>
        <dbReference type="ChEBI" id="CHEBI:60240"/>
        <label>1</label>
    </ligand>
</feature>
<dbReference type="GO" id="GO:0046872">
    <property type="term" value="F:metal ion binding"/>
    <property type="evidence" value="ECO:0007669"/>
    <property type="project" value="UniProtKB-UniRule"/>
</dbReference>
<dbReference type="CDD" id="cd01086">
    <property type="entry name" value="MetAP1"/>
    <property type="match status" value="1"/>
</dbReference>
<evidence type="ECO:0000256" key="2">
    <source>
        <dbReference type="ARBA" id="ARBA00022438"/>
    </source>
</evidence>
<keyword evidence="4 6" id="KW-0479">Metal-binding</keyword>
<feature type="binding site" evidence="6">
    <location>
        <position position="105"/>
    </location>
    <ligand>
        <name>a divalent metal cation</name>
        <dbReference type="ChEBI" id="CHEBI:60240"/>
        <label>2</label>
        <note>catalytic</note>
    </ligand>
</feature>
<comment type="subunit">
    <text evidence="6">Monomer.</text>
</comment>
<dbReference type="PANTHER" id="PTHR43330:SF27">
    <property type="entry name" value="METHIONINE AMINOPEPTIDASE"/>
    <property type="match status" value="1"/>
</dbReference>
<dbReference type="InterPro" id="IPR002467">
    <property type="entry name" value="Pept_M24A_MAP1"/>
</dbReference>
<dbReference type="EMBL" id="FNYS01000004">
    <property type="protein sequence ID" value="SEI75500.1"/>
    <property type="molecule type" value="Genomic_DNA"/>
</dbReference>
<feature type="binding site" evidence="6">
    <location>
        <position position="94"/>
    </location>
    <ligand>
        <name>a divalent metal cation</name>
        <dbReference type="ChEBI" id="CHEBI:60240"/>
        <label>1</label>
    </ligand>
</feature>
<dbReference type="EC" id="3.4.11.18" evidence="6 7"/>
<name>A0A165R9F7_9FLAO</name>
<evidence type="ECO:0000313" key="11">
    <source>
        <dbReference type="Proteomes" id="UP000076630"/>
    </source>
</evidence>
<dbReference type="HAMAP" id="MF_01974">
    <property type="entry name" value="MetAP_1"/>
    <property type="match status" value="1"/>
</dbReference>
<comment type="function">
    <text evidence="1 6">Removes the N-terminal methionine from nascent proteins. The N-terminal methionine is often cleaved when the second residue in the primary sequence is small and uncharged (Met-Ala-, Cys, Gly, Pro, Ser, Thr, or Val). Requires deformylation of the N(alpha)-formylated initiator methionine before it can be hydrolyzed.</text>
</comment>
<feature type="binding site" evidence="6">
    <location>
        <position position="105"/>
    </location>
    <ligand>
        <name>a divalent metal cation</name>
        <dbReference type="ChEBI" id="CHEBI:60240"/>
        <label>1</label>
    </ligand>
</feature>
<comment type="similarity">
    <text evidence="6">Belongs to the peptidase M24A family. Methionine aminopeptidase type 1 subfamily.</text>
</comment>
<evidence type="ECO:0000313" key="12">
    <source>
        <dbReference type="Proteomes" id="UP000183077"/>
    </source>
</evidence>
<proteinExistence type="inferred from homology"/>
<keyword evidence="5 6" id="KW-0378">Hydrolase</keyword>
<sequence>MIIPKTLEEIELMRQSALLVSKTLGMIATELKPGVTTLELDAKAEEFIRDHGAVPGFKGLYGCPSTLLTSVNDQIVHGLPTDRPLEEGDIVSVDCGTVMNGFYGDHAYTFEIGDVDPATKKLLQITKESLYVGIREFRLGNRVEDVGSAIQRYCEKEGYTVVRELVGHGLGRKMHEDPEMPNYGKPGNGKRFVEGMVVAIEPMINLGTRNIKQLNDGWTIVTRDGKPSAHFEHDVALVNGKPELLSTYQYIYQALGITSNEEDEFRAKPLVL</sequence>
<dbReference type="GeneID" id="82256442"/>
<evidence type="ECO:0000256" key="6">
    <source>
        <dbReference type="HAMAP-Rule" id="MF_01974"/>
    </source>
</evidence>
<accession>A0A165R9F7</accession>
<keyword evidence="3 6" id="KW-0645">Protease</keyword>
<evidence type="ECO:0000256" key="7">
    <source>
        <dbReference type="RuleBase" id="RU003653"/>
    </source>
</evidence>
<dbReference type="GO" id="GO:0070006">
    <property type="term" value="F:metalloaminopeptidase activity"/>
    <property type="evidence" value="ECO:0007669"/>
    <property type="project" value="UniProtKB-UniRule"/>
</dbReference>
<dbReference type="AlphaFoldDB" id="A0A165R9F7"/>
<dbReference type="NCBIfam" id="TIGR00500">
    <property type="entry name" value="met_pdase_I"/>
    <property type="match status" value="1"/>
</dbReference>
<evidence type="ECO:0000256" key="4">
    <source>
        <dbReference type="ARBA" id="ARBA00022723"/>
    </source>
</evidence>
<dbReference type="PRINTS" id="PR00599">
    <property type="entry name" value="MAPEPTIDASE"/>
</dbReference>
<evidence type="ECO:0000313" key="9">
    <source>
        <dbReference type="EMBL" id="KZE79912.1"/>
    </source>
</evidence>
<dbReference type="OrthoDB" id="9802055at2"/>
<dbReference type="InterPro" id="IPR000994">
    <property type="entry name" value="Pept_M24"/>
</dbReference>
<evidence type="ECO:0000256" key="3">
    <source>
        <dbReference type="ARBA" id="ARBA00022670"/>
    </source>
</evidence>
<comment type="catalytic activity">
    <reaction evidence="6 7">
        <text>Release of N-terminal amino acids, preferentially methionine, from peptides and arylamides.</text>
        <dbReference type="EC" id="3.4.11.18"/>
    </reaction>
</comment>
<gene>
    <name evidence="6" type="primary">map</name>
    <name evidence="9" type="ORF">AV926_10665</name>
    <name evidence="10" type="ORF">SAMN04488018_10435</name>
</gene>
<feature type="binding site" evidence="6">
    <location>
        <position position="168"/>
    </location>
    <ligand>
        <name>a divalent metal cation</name>
        <dbReference type="ChEBI" id="CHEBI:60240"/>
        <label>2</label>
        <note>catalytic</note>
    </ligand>
</feature>
<feature type="binding site" evidence="6">
    <location>
        <position position="232"/>
    </location>
    <ligand>
        <name>a divalent metal cation</name>
        <dbReference type="ChEBI" id="CHEBI:60240"/>
        <label>2</label>
        <note>catalytic</note>
    </ligand>
</feature>
<dbReference type="GO" id="GO:0006508">
    <property type="term" value="P:proteolysis"/>
    <property type="evidence" value="ECO:0007669"/>
    <property type="project" value="UniProtKB-KW"/>
</dbReference>
<dbReference type="RefSeq" id="WP_038984860.1">
    <property type="nucleotide sequence ID" value="NZ_FNYS01000004.1"/>
</dbReference>
<dbReference type="EMBL" id="LQNU01000058">
    <property type="protein sequence ID" value="KZE79912.1"/>
    <property type="molecule type" value="Genomic_DNA"/>
</dbReference>
<dbReference type="SUPFAM" id="SSF55920">
    <property type="entry name" value="Creatinase/aminopeptidase"/>
    <property type="match status" value="1"/>
</dbReference>
<evidence type="ECO:0000313" key="10">
    <source>
        <dbReference type="EMBL" id="SEI75500.1"/>
    </source>
</evidence>
<keyword evidence="2 6" id="KW-0031">Aminopeptidase</keyword>
<dbReference type="Gene3D" id="3.90.230.10">
    <property type="entry name" value="Creatinase/methionine aminopeptidase superfamily"/>
    <property type="match status" value="1"/>
</dbReference>
<feature type="binding site" evidence="6">
    <location>
        <position position="201"/>
    </location>
    <ligand>
        <name>a divalent metal cation</name>
        <dbReference type="ChEBI" id="CHEBI:60240"/>
        <label>2</label>
        <note>catalytic</note>
    </ligand>
</feature>
<evidence type="ECO:0000256" key="5">
    <source>
        <dbReference type="ARBA" id="ARBA00022801"/>
    </source>
</evidence>
<dbReference type="Pfam" id="PF00557">
    <property type="entry name" value="Peptidase_M24"/>
    <property type="match status" value="1"/>
</dbReference>
<protein>
    <recommendedName>
        <fullName evidence="6 7">Methionine aminopeptidase</fullName>
        <shortName evidence="6">MAP</shortName>
        <shortName evidence="6">MetAP</shortName>
        <ecNumber evidence="6 7">3.4.11.18</ecNumber>
    </recommendedName>
    <alternativeName>
        <fullName evidence="6">Peptidase M</fullName>
    </alternativeName>
</protein>